<dbReference type="EMBL" id="FOOI01000002">
    <property type="protein sequence ID" value="SFF80200.1"/>
    <property type="molecule type" value="Genomic_DNA"/>
</dbReference>
<dbReference type="InterPro" id="IPR035930">
    <property type="entry name" value="FomD-like_sf"/>
</dbReference>
<evidence type="ECO:0000313" key="6">
    <source>
        <dbReference type="Proteomes" id="UP000533017"/>
    </source>
</evidence>
<dbReference type="InterPro" id="IPR050212">
    <property type="entry name" value="Ntdp-like"/>
</dbReference>
<evidence type="ECO:0000256" key="1">
    <source>
        <dbReference type="ARBA" id="ARBA00022801"/>
    </source>
</evidence>
<gene>
    <name evidence="3" type="ORF">FHR37_000198</name>
    <name evidence="4" type="ORF">SAMN05421678_102204</name>
</gene>
<dbReference type="Gene3D" id="2.40.380.10">
    <property type="entry name" value="FomD-like"/>
    <property type="match status" value="1"/>
</dbReference>
<accession>A0A1I2LP27</accession>
<dbReference type="EMBL" id="JACBZA010000001">
    <property type="protein sequence ID" value="NYH81347.1"/>
    <property type="molecule type" value="Genomic_DNA"/>
</dbReference>
<dbReference type="PANTHER" id="PTHR39159">
    <property type="match status" value="1"/>
</dbReference>
<dbReference type="PANTHER" id="PTHR39159:SF1">
    <property type="entry name" value="UPF0374 PROTEIN YGAC"/>
    <property type="match status" value="1"/>
</dbReference>
<dbReference type="AlphaFoldDB" id="A0A1I2LP27"/>
<dbReference type="Pfam" id="PF04167">
    <property type="entry name" value="DUF402"/>
    <property type="match status" value="1"/>
</dbReference>
<dbReference type="Proteomes" id="UP000199052">
    <property type="component" value="Unassembled WGS sequence"/>
</dbReference>
<keyword evidence="6" id="KW-1185">Reference proteome</keyword>
<proteinExistence type="predicted"/>
<organism evidence="4 5">
    <name type="scientific">Actinopolymorpha cephalotaxi</name>
    <dbReference type="NCBI Taxonomy" id="504797"/>
    <lineage>
        <taxon>Bacteria</taxon>
        <taxon>Bacillati</taxon>
        <taxon>Actinomycetota</taxon>
        <taxon>Actinomycetes</taxon>
        <taxon>Propionibacteriales</taxon>
        <taxon>Actinopolymorphaceae</taxon>
        <taxon>Actinopolymorpha</taxon>
    </lineage>
</organism>
<evidence type="ECO:0000259" key="2">
    <source>
        <dbReference type="Pfam" id="PF04167"/>
    </source>
</evidence>
<dbReference type="SUPFAM" id="SSF159234">
    <property type="entry name" value="FomD-like"/>
    <property type="match status" value="1"/>
</dbReference>
<reference evidence="3 6" key="2">
    <citation type="submission" date="2020-07" db="EMBL/GenBank/DDBJ databases">
        <title>Sequencing the genomes of 1000 actinobacteria strains.</title>
        <authorList>
            <person name="Klenk H.-P."/>
        </authorList>
    </citation>
    <scope>NUCLEOTIDE SEQUENCE [LARGE SCALE GENOMIC DNA]</scope>
    <source>
        <strain evidence="3 6">DSM 45117</strain>
    </source>
</reference>
<keyword evidence="1" id="KW-0378">Hydrolase</keyword>
<reference evidence="4 5" key="1">
    <citation type="submission" date="2016-10" db="EMBL/GenBank/DDBJ databases">
        <authorList>
            <person name="de Groot N.N."/>
        </authorList>
    </citation>
    <scope>NUCLEOTIDE SEQUENCE [LARGE SCALE GENOMIC DNA]</scope>
    <source>
        <strain evidence="4 5">CPCC 202808</strain>
    </source>
</reference>
<dbReference type="GO" id="GO:0016787">
    <property type="term" value="F:hydrolase activity"/>
    <property type="evidence" value="ECO:0007669"/>
    <property type="project" value="UniProtKB-KW"/>
</dbReference>
<protein>
    <submittedName>
        <fullName evidence="3">Protein associated with RNAse G/E</fullName>
    </submittedName>
</protein>
<evidence type="ECO:0000313" key="4">
    <source>
        <dbReference type="EMBL" id="SFF80200.1"/>
    </source>
</evidence>
<dbReference type="STRING" id="504797.SAMN05421678_102204"/>
<sequence>MPFQHTSDTSDSPDAWRPGTPLVVEERWRDQLWSAVPHVVVEDGDWCVTHVPAGTTATYASSVGVPGREDVSRSECKLLAMETLVYKVVERSIDLSTLHFFAPDTWARVILVWTATGEFRGWYVNLELPPTRTADGIQTMDLVLDVQVRPDGSWAWKDREDFDEAVRRGVLDRELLGTLEDHAHAVLAHAKARTGPFEARWLHWRPDPAWPFPALPPAYRPDGSAWSARPPV</sequence>
<dbReference type="InterPro" id="IPR007295">
    <property type="entry name" value="DUF402"/>
</dbReference>
<dbReference type="RefSeq" id="WP_175542352.1">
    <property type="nucleotide sequence ID" value="NZ_FOOI01000002.1"/>
</dbReference>
<name>A0A1I2LP27_9ACTN</name>
<evidence type="ECO:0000313" key="3">
    <source>
        <dbReference type="EMBL" id="NYH81347.1"/>
    </source>
</evidence>
<feature type="domain" description="DUF402" evidence="2">
    <location>
        <begin position="96"/>
        <end position="193"/>
    </location>
</feature>
<evidence type="ECO:0000313" key="5">
    <source>
        <dbReference type="Proteomes" id="UP000199052"/>
    </source>
</evidence>
<dbReference type="Proteomes" id="UP000533017">
    <property type="component" value="Unassembled WGS sequence"/>
</dbReference>